<name>A0A3E1KAW2_9GAMM</name>
<evidence type="ECO:0000313" key="5">
    <source>
        <dbReference type="EMBL" id="RFF31584.1"/>
    </source>
</evidence>
<keyword evidence="6" id="KW-1185">Reference proteome</keyword>
<feature type="compositionally biased region" description="Polar residues" evidence="3">
    <location>
        <begin position="1"/>
        <end position="12"/>
    </location>
</feature>
<dbReference type="SUPFAM" id="SSF88713">
    <property type="entry name" value="Glycoside hydrolase/deacetylase"/>
    <property type="match status" value="1"/>
</dbReference>
<dbReference type="PANTHER" id="PTHR34216:SF3">
    <property type="entry name" value="POLY-BETA-1,6-N-ACETYL-D-GLUCOSAMINE N-DEACETYLASE"/>
    <property type="match status" value="1"/>
</dbReference>
<comment type="caution">
    <text evidence="5">The sequence shown here is derived from an EMBL/GenBank/DDBJ whole genome shotgun (WGS) entry which is preliminary data.</text>
</comment>
<dbReference type="Proteomes" id="UP000260351">
    <property type="component" value="Unassembled WGS sequence"/>
</dbReference>
<dbReference type="PROSITE" id="PS51677">
    <property type="entry name" value="NODB"/>
    <property type="match status" value="1"/>
</dbReference>
<dbReference type="Gene3D" id="3.20.20.370">
    <property type="entry name" value="Glycoside hydrolase/deacetylase"/>
    <property type="match status" value="1"/>
</dbReference>
<dbReference type="Pfam" id="PF01522">
    <property type="entry name" value="Polysacc_deac_1"/>
    <property type="match status" value="1"/>
</dbReference>
<dbReference type="EMBL" id="QUZK01000018">
    <property type="protein sequence ID" value="RFF31584.1"/>
    <property type="molecule type" value="Genomic_DNA"/>
</dbReference>
<proteinExistence type="predicted"/>
<dbReference type="GO" id="GO:0005576">
    <property type="term" value="C:extracellular region"/>
    <property type="evidence" value="ECO:0007669"/>
    <property type="project" value="UniProtKB-SubCell"/>
</dbReference>
<evidence type="ECO:0000256" key="2">
    <source>
        <dbReference type="ARBA" id="ARBA00022729"/>
    </source>
</evidence>
<feature type="region of interest" description="Disordered" evidence="3">
    <location>
        <begin position="1"/>
        <end position="31"/>
    </location>
</feature>
<accession>A0A3E1KAW2</accession>
<comment type="subcellular location">
    <subcellularLocation>
        <location evidence="1">Secreted</location>
    </subcellularLocation>
</comment>
<sequence length="375" mass="42842">MRSTTEPVSTVAGNGGTGLVDPAPSGKPFAREPRRDALRRLLSESSLTAPLRRVWAGLGTCLMYHRLCTDDFIPEGRFWPNRELVVREGEFDRQMAYLARNHNCLSLPDAVRLLRSGRLPKRSVIVTFDDGYLDNLTLALPILKAHGVPATIYITTGMVENTTTPWWYELEQIIRRQDHLEFEWNGRPRSEKIIDSRRKRDCYERINRMMKSMNPADQRRLLERLSNDAGRRLQGGWEVLDRGQVRHLAKEPLITIGAHTHRHPVLSSLPPGQLRVELQGSRRLLEEWTGTPVTHLAYPFGGRQQAGSREFHAAEELGFESATTTRLGHLHAFHARRLFTLPRIAIGHDDTMTRFRWKLSGLECVVRRPFSPLAA</sequence>
<dbReference type="GO" id="GO:0016810">
    <property type="term" value="F:hydrolase activity, acting on carbon-nitrogen (but not peptide) bonds"/>
    <property type="evidence" value="ECO:0007669"/>
    <property type="project" value="InterPro"/>
</dbReference>
<protein>
    <recommendedName>
        <fullName evidence="4">NodB homology domain-containing protein</fullName>
    </recommendedName>
</protein>
<dbReference type="InterPro" id="IPR011330">
    <property type="entry name" value="Glyco_hydro/deAcase_b/a-brl"/>
</dbReference>
<reference evidence="5 6" key="1">
    <citation type="submission" date="2018-08" db="EMBL/GenBank/DDBJ databases">
        <title>Wenzhouxiangella salilacus sp. nov., a novel bacterium isolated from a saline lake in Xinjiang Province, China.</title>
        <authorList>
            <person name="Han S."/>
        </authorList>
    </citation>
    <scope>NUCLEOTIDE SEQUENCE [LARGE SCALE GENOMIC DNA]</scope>
    <source>
        <strain evidence="5 6">XDB06</strain>
    </source>
</reference>
<dbReference type="PANTHER" id="PTHR34216">
    <property type="match status" value="1"/>
</dbReference>
<dbReference type="GO" id="GO:0005975">
    <property type="term" value="P:carbohydrate metabolic process"/>
    <property type="evidence" value="ECO:0007669"/>
    <property type="project" value="InterPro"/>
</dbReference>
<keyword evidence="2" id="KW-0732">Signal</keyword>
<evidence type="ECO:0000256" key="1">
    <source>
        <dbReference type="ARBA" id="ARBA00004613"/>
    </source>
</evidence>
<dbReference type="AlphaFoldDB" id="A0A3E1KAW2"/>
<feature type="domain" description="NodB homology" evidence="4">
    <location>
        <begin position="122"/>
        <end position="375"/>
    </location>
</feature>
<evidence type="ECO:0000259" key="4">
    <source>
        <dbReference type="PROSITE" id="PS51677"/>
    </source>
</evidence>
<evidence type="ECO:0000256" key="3">
    <source>
        <dbReference type="SAM" id="MobiDB-lite"/>
    </source>
</evidence>
<dbReference type="InterPro" id="IPR051398">
    <property type="entry name" value="Polysacch_Deacetylase"/>
</dbReference>
<dbReference type="RefSeq" id="WP_116649890.1">
    <property type="nucleotide sequence ID" value="NZ_QUZK01000018.1"/>
</dbReference>
<dbReference type="InterPro" id="IPR002509">
    <property type="entry name" value="NODB_dom"/>
</dbReference>
<organism evidence="5 6">
    <name type="scientific">Wenzhouxiangella sediminis</name>
    <dbReference type="NCBI Taxonomy" id="1792836"/>
    <lineage>
        <taxon>Bacteria</taxon>
        <taxon>Pseudomonadati</taxon>
        <taxon>Pseudomonadota</taxon>
        <taxon>Gammaproteobacteria</taxon>
        <taxon>Chromatiales</taxon>
        <taxon>Wenzhouxiangellaceae</taxon>
        <taxon>Wenzhouxiangella</taxon>
    </lineage>
</organism>
<evidence type="ECO:0000313" key="6">
    <source>
        <dbReference type="Proteomes" id="UP000260351"/>
    </source>
</evidence>
<gene>
    <name evidence="5" type="ORF">DZC52_04285</name>
</gene>
<dbReference type="OrthoDB" id="9814639at2"/>